<evidence type="ECO:0000256" key="2">
    <source>
        <dbReference type="SAM" id="MobiDB-lite"/>
    </source>
</evidence>
<keyword evidence="4" id="KW-1185">Reference proteome</keyword>
<dbReference type="OrthoDB" id="2019763at2759"/>
<reference evidence="3" key="2">
    <citation type="submission" date="2021-02" db="EMBL/GenBank/DDBJ databases">
        <authorList>
            <person name="Kimball J.A."/>
            <person name="Haas M.W."/>
            <person name="Macchietto M."/>
            <person name="Kono T."/>
            <person name="Duquette J."/>
            <person name="Shao M."/>
        </authorList>
    </citation>
    <scope>NUCLEOTIDE SEQUENCE</scope>
    <source>
        <tissue evidence="3">Fresh leaf tissue</tissue>
    </source>
</reference>
<proteinExistence type="predicted"/>
<sequence length="192" mass="21603">MQKQVQELADQRLLLLSYNQNLEAATSEIQGKTKELNAAHSRCHELESQLLQEKESVGSLEAELTKERKSLEDKLSKLSCFKRSLFRRKMSMIAELTGNLASSVEGGEMDIYALLDDEISSTGTALKSNLHKHNQLEADIEKLKESLHQKDMGLRAAHKALDAKDQELKASTEKVGYKREGTEQNGRFAERS</sequence>
<name>A0A8J5QYY5_ZIZPA</name>
<feature type="region of interest" description="Disordered" evidence="2">
    <location>
        <begin position="169"/>
        <end position="192"/>
    </location>
</feature>
<evidence type="ECO:0000256" key="1">
    <source>
        <dbReference type="SAM" id="Coils"/>
    </source>
</evidence>
<comment type="caution">
    <text evidence="3">The sequence shown here is derived from an EMBL/GenBank/DDBJ whole genome shotgun (WGS) entry which is preliminary data.</text>
</comment>
<organism evidence="3 4">
    <name type="scientific">Zizania palustris</name>
    <name type="common">Northern wild rice</name>
    <dbReference type="NCBI Taxonomy" id="103762"/>
    <lineage>
        <taxon>Eukaryota</taxon>
        <taxon>Viridiplantae</taxon>
        <taxon>Streptophyta</taxon>
        <taxon>Embryophyta</taxon>
        <taxon>Tracheophyta</taxon>
        <taxon>Spermatophyta</taxon>
        <taxon>Magnoliopsida</taxon>
        <taxon>Liliopsida</taxon>
        <taxon>Poales</taxon>
        <taxon>Poaceae</taxon>
        <taxon>BOP clade</taxon>
        <taxon>Oryzoideae</taxon>
        <taxon>Oryzeae</taxon>
        <taxon>Zizaniinae</taxon>
        <taxon>Zizania</taxon>
    </lineage>
</organism>
<gene>
    <name evidence="3" type="ORF">GUJ93_ZPchr0320g33496</name>
</gene>
<accession>A0A8J5QYY5</accession>
<protein>
    <submittedName>
        <fullName evidence="3">Uncharacterized protein</fullName>
    </submittedName>
</protein>
<evidence type="ECO:0000313" key="4">
    <source>
        <dbReference type="Proteomes" id="UP000729402"/>
    </source>
</evidence>
<dbReference type="EMBL" id="JAAALK010001586">
    <property type="protein sequence ID" value="KAG8042793.1"/>
    <property type="molecule type" value="Genomic_DNA"/>
</dbReference>
<dbReference type="Proteomes" id="UP000729402">
    <property type="component" value="Unassembled WGS sequence"/>
</dbReference>
<reference evidence="3" key="1">
    <citation type="journal article" date="2021" name="bioRxiv">
        <title>Whole Genome Assembly and Annotation of Northern Wild Rice, Zizania palustris L., Supports a Whole Genome Duplication in the Zizania Genus.</title>
        <authorList>
            <person name="Haas M."/>
            <person name="Kono T."/>
            <person name="Macchietto M."/>
            <person name="Millas R."/>
            <person name="McGilp L."/>
            <person name="Shao M."/>
            <person name="Duquette J."/>
            <person name="Hirsch C.N."/>
            <person name="Kimball J."/>
        </authorList>
    </citation>
    <scope>NUCLEOTIDE SEQUENCE</scope>
    <source>
        <tissue evidence="3">Fresh leaf tissue</tissue>
    </source>
</reference>
<dbReference type="AlphaFoldDB" id="A0A8J5QYY5"/>
<keyword evidence="1" id="KW-0175">Coiled coil</keyword>
<feature type="coiled-coil region" evidence="1">
    <location>
        <begin position="15"/>
        <end position="63"/>
    </location>
</feature>
<evidence type="ECO:0000313" key="3">
    <source>
        <dbReference type="EMBL" id="KAG8042793.1"/>
    </source>
</evidence>